<evidence type="ECO:0000313" key="2">
    <source>
        <dbReference type="EMBL" id="MBW0467518.1"/>
    </source>
</evidence>
<proteinExistence type="predicted"/>
<accession>A0A9Q3BM03</accession>
<protein>
    <submittedName>
        <fullName evidence="2">Uncharacterized protein</fullName>
    </submittedName>
</protein>
<comment type="caution">
    <text evidence="2">The sequence shown here is derived from an EMBL/GenBank/DDBJ whole genome shotgun (WGS) entry which is preliminary data.</text>
</comment>
<reference evidence="2" key="1">
    <citation type="submission" date="2021-03" db="EMBL/GenBank/DDBJ databases">
        <title>Draft genome sequence of rust myrtle Austropuccinia psidii MF-1, a brazilian biotype.</title>
        <authorList>
            <person name="Quecine M.C."/>
            <person name="Pachon D.M.R."/>
            <person name="Bonatelli M.L."/>
            <person name="Correr F.H."/>
            <person name="Franceschini L.M."/>
            <person name="Leite T.F."/>
            <person name="Margarido G.R.A."/>
            <person name="Almeida C.A."/>
            <person name="Ferrarezi J.A."/>
            <person name="Labate C.A."/>
        </authorList>
    </citation>
    <scope>NUCLEOTIDE SEQUENCE</scope>
    <source>
        <strain evidence="2">MF-1</strain>
    </source>
</reference>
<feature type="region of interest" description="Disordered" evidence="1">
    <location>
        <begin position="79"/>
        <end position="109"/>
    </location>
</feature>
<name>A0A9Q3BM03_9BASI</name>
<feature type="compositionally biased region" description="Acidic residues" evidence="1">
    <location>
        <begin position="100"/>
        <end position="109"/>
    </location>
</feature>
<evidence type="ECO:0000313" key="3">
    <source>
        <dbReference type="Proteomes" id="UP000765509"/>
    </source>
</evidence>
<evidence type="ECO:0000256" key="1">
    <source>
        <dbReference type="SAM" id="MobiDB-lite"/>
    </source>
</evidence>
<keyword evidence="3" id="KW-1185">Reference proteome</keyword>
<dbReference type="EMBL" id="AVOT02001608">
    <property type="protein sequence ID" value="MBW0467518.1"/>
    <property type="molecule type" value="Genomic_DNA"/>
</dbReference>
<organism evidence="2 3">
    <name type="scientific">Austropuccinia psidii MF-1</name>
    <dbReference type="NCBI Taxonomy" id="1389203"/>
    <lineage>
        <taxon>Eukaryota</taxon>
        <taxon>Fungi</taxon>
        <taxon>Dikarya</taxon>
        <taxon>Basidiomycota</taxon>
        <taxon>Pucciniomycotina</taxon>
        <taxon>Pucciniomycetes</taxon>
        <taxon>Pucciniales</taxon>
        <taxon>Sphaerophragmiaceae</taxon>
        <taxon>Austropuccinia</taxon>
    </lineage>
</organism>
<dbReference type="Proteomes" id="UP000765509">
    <property type="component" value="Unassembled WGS sequence"/>
</dbReference>
<sequence>MPPSDFELPCHDQDDDPLRSHYLLRNQLLERWYLIQKSLSQKLPGLQGQPANVPAPQEASSCIHANNILPQFSRRHRTDLQTQTATDPCTYPQAIRSDDNVEIEEDELI</sequence>
<gene>
    <name evidence="2" type="ORF">O181_007233</name>
</gene>
<dbReference type="AlphaFoldDB" id="A0A9Q3BM03"/>